<sequence length="100" mass="11423">MVLVRLLVLGDEKLYQVNDNDKTTKRKAKESALYKTLKQNPGAISKLDQLLNNPEINNAEYEDSITIKEFNESLLSQLTKQLGNAKFKSWVEAVKEQARI</sequence>
<dbReference type="EMBL" id="JABWAD010000060">
    <property type="protein sequence ID" value="KAF6063476.1"/>
    <property type="molecule type" value="Genomic_DNA"/>
</dbReference>
<dbReference type="Proteomes" id="UP000536275">
    <property type="component" value="Unassembled WGS sequence"/>
</dbReference>
<name>A0A8H6BU71_CANAX</name>
<protein>
    <submittedName>
        <fullName evidence="1">Uncharacterized protein</fullName>
    </submittedName>
</protein>
<proteinExistence type="predicted"/>
<organism evidence="1 2">
    <name type="scientific">Candida albicans</name>
    <name type="common">Yeast</name>
    <dbReference type="NCBI Taxonomy" id="5476"/>
    <lineage>
        <taxon>Eukaryota</taxon>
        <taxon>Fungi</taxon>
        <taxon>Dikarya</taxon>
        <taxon>Ascomycota</taxon>
        <taxon>Saccharomycotina</taxon>
        <taxon>Pichiomycetes</taxon>
        <taxon>Debaryomycetaceae</taxon>
        <taxon>Candida/Lodderomyces clade</taxon>
        <taxon>Candida</taxon>
    </lineage>
</organism>
<comment type="caution">
    <text evidence="1">The sequence shown here is derived from an EMBL/GenBank/DDBJ whole genome shotgun (WGS) entry which is preliminary data.</text>
</comment>
<reference evidence="1 2" key="1">
    <citation type="submission" date="2020-03" db="EMBL/GenBank/DDBJ databases">
        <title>FDA dAtabase for Regulatory Grade micrObial Sequences (FDA-ARGOS): Supporting development and validation of Infectious Disease Dx tests.</title>
        <authorList>
            <person name="Campos J."/>
            <person name="Goldberg B."/>
            <person name="Tallon L."/>
            <person name="Sadzewicz L."/>
            <person name="Vavikolanu K."/>
            <person name="Mehta A."/>
            <person name="Aluvathingal J."/>
            <person name="Nadendla S."/>
            <person name="Nandy P."/>
            <person name="Geyer C."/>
            <person name="Yan Y."/>
            <person name="Sichtig H."/>
        </authorList>
    </citation>
    <scope>NUCLEOTIDE SEQUENCE [LARGE SCALE GENOMIC DNA]</scope>
    <source>
        <strain evidence="1 2">FDAARGOS_656</strain>
    </source>
</reference>
<gene>
    <name evidence="1" type="ORF">FOB64_005116</name>
</gene>
<dbReference type="AlphaFoldDB" id="A0A8H6BU71"/>
<evidence type="ECO:0000313" key="2">
    <source>
        <dbReference type="Proteomes" id="UP000536275"/>
    </source>
</evidence>
<evidence type="ECO:0000313" key="1">
    <source>
        <dbReference type="EMBL" id="KAF6063476.1"/>
    </source>
</evidence>
<accession>A0A8H6BU71</accession>